<proteinExistence type="predicted"/>
<gene>
    <name evidence="2" type="ORF">GIY23_18620</name>
</gene>
<dbReference type="Proteomes" id="UP000371041">
    <property type="component" value="Chromosome"/>
</dbReference>
<organism evidence="2 3">
    <name type="scientific">Allosaccharopolyspora coralli</name>
    <dbReference type="NCBI Taxonomy" id="2665642"/>
    <lineage>
        <taxon>Bacteria</taxon>
        <taxon>Bacillati</taxon>
        <taxon>Actinomycetota</taxon>
        <taxon>Actinomycetes</taxon>
        <taxon>Pseudonocardiales</taxon>
        <taxon>Pseudonocardiaceae</taxon>
        <taxon>Allosaccharopolyspora</taxon>
    </lineage>
</organism>
<reference evidence="3" key="1">
    <citation type="submission" date="2019-11" db="EMBL/GenBank/DDBJ databases">
        <title>The complete genome sequence of Saccharopolyspora sp. E2A.</title>
        <authorList>
            <person name="Zhang G."/>
        </authorList>
    </citation>
    <scope>NUCLEOTIDE SEQUENCE [LARGE SCALE GENOMIC DNA]</scope>
    <source>
        <strain evidence="3">E2A</strain>
    </source>
</reference>
<evidence type="ECO:0000313" key="2">
    <source>
        <dbReference type="EMBL" id="QGK71268.1"/>
    </source>
</evidence>
<name>A0A5Q3Q9N0_9PSEU</name>
<keyword evidence="3" id="KW-1185">Reference proteome</keyword>
<protein>
    <submittedName>
        <fullName evidence="2">Uncharacterized protein</fullName>
    </submittedName>
</protein>
<feature type="compositionally biased region" description="Basic residues" evidence="1">
    <location>
        <begin position="38"/>
        <end position="59"/>
    </location>
</feature>
<dbReference type="NCBIfam" id="NF047428">
    <property type="entry name" value="ribo_Myco_bL37"/>
    <property type="match status" value="1"/>
</dbReference>
<dbReference type="KEGG" id="sace:GIY23_18620"/>
<accession>A0A5Q3Q9N0</accession>
<dbReference type="EMBL" id="CP045929">
    <property type="protein sequence ID" value="QGK71268.1"/>
    <property type="molecule type" value="Genomic_DNA"/>
</dbReference>
<dbReference type="Pfam" id="PF26427">
    <property type="entry name" value="HR_L37"/>
    <property type="match status" value="1"/>
</dbReference>
<evidence type="ECO:0000313" key="3">
    <source>
        <dbReference type="Proteomes" id="UP000371041"/>
    </source>
</evidence>
<dbReference type="AlphaFoldDB" id="A0A5Q3Q9N0"/>
<dbReference type="InterPro" id="IPR058090">
    <property type="entry name" value="bL37_actino"/>
</dbReference>
<evidence type="ECO:0000256" key="1">
    <source>
        <dbReference type="SAM" id="MobiDB-lite"/>
    </source>
</evidence>
<feature type="region of interest" description="Disordered" evidence="1">
    <location>
        <begin position="1"/>
        <end position="59"/>
    </location>
</feature>
<sequence>MRGPWRRVDAFASPKTAAAHRAHRAAEPTSEGGATMGKRARKKKDRRKNNANHGKRPRC</sequence>